<reference evidence="1" key="2">
    <citation type="submission" date="2020-05" db="UniProtKB">
        <authorList>
            <consortium name="EnsemblMetazoa"/>
        </authorList>
    </citation>
    <scope>IDENTIFICATION</scope>
    <source>
        <strain evidence="1">IAEA</strain>
    </source>
</reference>
<dbReference type="EMBL" id="JXJN01022996">
    <property type="status" value="NOT_ANNOTATED_CDS"/>
    <property type="molecule type" value="Genomic_DNA"/>
</dbReference>
<name>A0A1B0BZ64_9MUSC</name>
<accession>A0A1B0BZ64</accession>
<evidence type="ECO:0000313" key="1">
    <source>
        <dbReference type="EnsemblMetazoa" id="GPPI044863-PA"/>
    </source>
</evidence>
<organism evidence="1 2">
    <name type="scientific">Glossina palpalis gambiensis</name>
    <dbReference type="NCBI Taxonomy" id="67801"/>
    <lineage>
        <taxon>Eukaryota</taxon>
        <taxon>Metazoa</taxon>
        <taxon>Ecdysozoa</taxon>
        <taxon>Arthropoda</taxon>
        <taxon>Hexapoda</taxon>
        <taxon>Insecta</taxon>
        <taxon>Pterygota</taxon>
        <taxon>Neoptera</taxon>
        <taxon>Endopterygota</taxon>
        <taxon>Diptera</taxon>
        <taxon>Brachycera</taxon>
        <taxon>Muscomorpha</taxon>
        <taxon>Hippoboscoidea</taxon>
        <taxon>Glossinidae</taxon>
        <taxon>Glossina</taxon>
    </lineage>
</organism>
<evidence type="ECO:0000313" key="2">
    <source>
        <dbReference type="Proteomes" id="UP000092460"/>
    </source>
</evidence>
<keyword evidence="2" id="KW-1185">Reference proteome</keyword>
<dbReference type="Proteomes" id="UP000092460">
    <property type="component" value="Unassembled WGS sequence"/>
</dbReference>
<dbReference type="AlphaFoldDB" id="A0A1B0BZ64"/>
<proteinExistence type="predicted"/>
<reference evidence="2" key="1">
    <citation type="submission" date="2015-01" db="EMBL/GenBank/DDBJ databases">
        <authorList>
            <person name="Aksoy S."/>
            <person name="Warren W."/>
            <person name="Wilson R.K."/>
        </authorList>
    </citation>
    <scope>NUCLEOTIDE SEQUENCE [LARGE SCALE GENOMIC DNA]</scope>
    <source>
        <strain evidence="2">IAEA</strain>
    </source>
</reference>
<sequence length="126" mass="14633">MIVIAIYDAMRFIPHFICTTFCPILPYHTTSYMSVLTHNNPTACLMPIGTANQFYNKDHAEHLICFFHHRVNNIRKLNTEIIKENSAKKLTISVPFDELKDPYRIAGKRMLDRLEQLTIASLHTRS</sequence>
<dbReference type="VEuPathDB" id="VectorBase:GPPI044863"/>
<dbReference type="EMBL" id="JXJN01022995">
    <property type="status" value="NOT_ANNOTATED_CDS"/>
    <property type="molecule type" value="Genomic_DNA"/>
</dbReference>
<protein>
    <submittedName>
        <fullName evidence="1">Uncharacterized protein</fullName>
    </submittedName>
</protein>
<dbReference type="EnsemblMetazoa" id="GPPI044863-RA">
    <property type="protein sequence ID" value="GPPI044863-PA"/>
    <property type="gene ID" value="GPPI044863"/>
</dbReference>